<name>A0A382L8M2_9ZZZZ</name>
<gene>
    <name evidence="1" type="ORF">METZ01_LOCUS285019</name>
</gene>
<dbReference type="EMBL" id="UINC01085016">
    <property type="protein sequence ID" value="SVC32165.1"/>
    <property type="molecule type" value="Genomic_DNA"/>
</dbReference>
<sequence length="270" mass="30942">MSPELVDQLSRLFKNLSDIVPTIIIAGNHDCNLNNTYRLDVLTPIVENLNHPNLYYFKDSGVYNFADISFVVWDVWDNEESYIRAKDVEGDTKVLLYHGTVDQSSTDLGFKLPSKVKLESMDGYDMVLLGDIHKMQTLQKYDKVNKKPIVRYCGSLVQQNYGEAVYGHGASVWDVKNRKFEHIEIPNDYGYATLDIIDGNLPSDWDNLPKKGRLRLRCKNTTEVQIKKVLSIVKNKYSKLTESKLYKVDSFINSEEEIKKISMGDVSNVD</sequence>
<dbReference type="PANTHER" id="PTHR30337">
    <property type="entry name" value="COMPONENT OF ATP-DEPENDENT DSDNA EXONUCLEASE"/>
    <property type="match status" value="1"/>
</dbReference>
<accession>A0A382L8M2</accession>
<feature type="non-terminal residue" evidence="1">
    <location>
        <position position="270"/>
    </location>
</feature>
<proteinExistence type="predicted"/>
<reference evidence="1" key="1">
    <citation type="submission" date="2018-05" db="EMBL/GenBank/DDBJ databases">
        <authorList>
            <person name="Lanie J.A."/>
            <person name="Ng W.-L."/>
            <person name="Kazmierczak K.M."/>
            <person name="Andrzejewski T.M."/>
            <person name="Davidsen T.M."/>
            <person name="Wayne K.J."/>
            <person name="Tettelin H."/>
            <person name="Glass J.I."/>
            <person name="Rusch D."/>
            <person name="Podicherti R."/>
            <person name="Tsui H.-C.T."/>
            <person name="Winkler M.E."/>
        </authorList>
    </citation>
    <scope>NUCLEOTIDE SEQUENCE</scope>
</reference>
<dbReference type="InterPro" id="IPR050535">
    <property type="entry name" value="DNA_Repair-Maintenance_Comp"/>
</dbReference>
<dbReference type="Gene3D" id="3.60.21.10">
    <property type="match status" value="1"/>
</dbReference>
<organism evidence="1">
    <name type="scientific">marine metagenome</name>
    <dbReference type="NCBI Taxonomy" id="408172"/>
    <lineage>
        <taxon>unclassified sequences</taxon>
        <taxon>metagenomes</taxon>
        <taxon>ecological metagenomes</taxon>
    </lineage>
</organism>
<dbReference type="SUPFAM" id="SSF56300">
    <property type="entry name" value="Metallo-dependent phosphatases"/>
    <property type="match status" value="1"/>
</dbReference>
<dbReference type="InterPro" id="IPR029052">
    <property type="entry name" value="Metallo-depent_PP-like"/>
</dbReference>
<dbReference type="AlphaFoldDB" id="A0A382L8M2"/>
<protein>
    <recommendedName>
        <fullName evidence="2">Calcineurin-like phosphoesterase domain-containing protein</fullName>
    </recommendedName>
</protein>
<evidence type="ECO:0000313" key="1">
    <source>
        <dbReference type="EMBL" id="SVC32165.1"/>
    </source>
</evidence>
<evidence type="ECO:0008006" key="2">
    <source>
        <dbReference type="Google" id="ProtNLM"/>
    </source>
</evidence>